<dbReference type="STRING" id="99656.SAMN05421659_109140"/>
<evidence type="ECO:0000313" key="1">
    <source>
        <dbReference type="EMBL" id="SEW31344.1"/>
    </source>
</evidence>
<gene>
    <name evidence="1" type="ORF">SAMN05421659_109140</name>
</gene>
<reference evidence="1 2" key="1">
    <citation type="submission" date="2016-10" db="EMBL/GenBank/DDBJ databases">
        <authorList>
            <person name="de Groot N.N."/>
        </authorList>
    </citation>
    <scope>NUCLEOTIDE SEQUENCE [LARGE SCALE GENOMIC DNA]</scope>
    <source>
        <strain evidence="1 2">DSM 9179</strain>
    </source>
</reference>
<dbReference type="RefSeq" id="WP_092454505.1">
    <property type="nucleotide sequence ID" value="NZ_FOJI01000009.1"/>
</dbReference>
<evidence type="ECO:0000313" key="2">
    <source>
        <dbReference type="Proteomes" id="UP000199701"/>
    </source>
</evidence>
<accession>A0A1I0QUV7</accession>
<dbReference type="AlphaFoldDB" id="A0A1I0QUV7"/>
<sequence>MLVNKYQFQYFKVDDYLNAYTEKGAKDGKPLLSKVSKMTLDELWLRNPDIQNQEELELYWEMFEYISADLKSRANGIPMVAEGAVFLPRIMNKIGIFQTNYICIVPTKQFQYEQYSKRTWVSHYLSGCSNKELAFENWIQRDYLFASAVLENAKKLGYHTLVVDGTRSIDENYLAVEKLFDL</sequence>
<dbReference type="Proteomes" id="UP000199701">
    <property type="component" value="Unassembled WGS sequence"/>
</dbReference>
<organism evidence="1 2">
    <name type="scientific">[Clostridium] fimetarium</name>
    <dbReference type="NCBI Taxonomy" id="99656"/>
    <lineage>
        <taxon>Bacteria</taxon>
        <taxon>Bacillati</taxon>
        <taxon>Bacillota</taxon>
        <taxon>Clostridia</taxon>
        <taxon>Lachnospirales</taxon>
        <taxon>Lachnospiraceae</taxon>
    </lineage>
</organism>
<name>A0A1I0QUV7_9FIRM</name>
<dbReference type="EMBL" id="FOJI01000009">
    <property type="protein sequence ID" value="SEW31344.1"/>
    <property type="molecule type" value="Genomic_DNA"/>
</dbReference>
<proteinExistence type="predicted"/>
<keyword evidence="2" id="KW-1185">Reference proteome</keyword>
<dbReference type="OrthoDB" id="2835040at2"/>
<protein>
    <recommendedName>
        <fullName evidence="3">AAA domain-containing protein</fullName>
    </recommendedName>
</protein>
<evidence type="ECO:0008006" key="3">
    <source>
        <dbReference type="Google" id="ProtNLM"/>
    </source>
</evidence>